<dbReference type="HOGENOM" id="CLU_036879_0_0_2"/>
<sequence length="332" mass="37723">MANLRRFLLRRLITFVPTVIGVTFLVYIIAVQIPANPARLWAGGEKADPEVVQRLIEEYHLNDPWYVQYYFFLKKVLSGEAVSPVTHTNVWDQIMEKLLTVTLPLTLFAFLFIITIGIPLGIIAAIKRDTWIDVVIRAFALIGISTPIFWLAYLLIFVLQPRGLISLTGFPMPDYRITGIPILDAFLKMDIEYIVLFIKRMWLPAFMLAYGGIGFITRIVRNSFLDAFSGEYINFMEARGFPRGRIYIHVLRNALTPVVTVLGLMFGGLLAGAPITETVFNLPGLGTYMIRAIHNFDYIVLIAAVLFIALIYVTINLIIDILYAIIDPRVRY</sequence>
<dbReference type="OrthoDB" id="44105at2157"/>
<dbReference type="CDD" id="cd06261">
    <property type="entry name" value="TM_PBP2"/>
    <property type="match status" value="1"/>
</dbReference>
<dbReference type="InterPro" id="IPR035906">
    <property type="entry name" value="MetI-like_sf"/>
</dbReference>
<evidence type="ECO:0000256" key="6">
    <source>
        <dbReference type="ARBA" id="ARBA00023136"/>
    </source>
</evidence>
<dbReference type="Pfam" id="PF00528">
    <property type="entry name" value="BPD_transp_1"/>
    <property type="match status" value="1"/>
</dbReference>
<evidence type="ECO:0000256" key="7">
    <source>
        <dbReference type="RuleBase" id="RU363032"/>
    </source>
</evidence>
<dbReference type="GO" id="GO:0055085">
    <property type="term" value="P:transmembrane transport"/>
    <property type="evidence" value="ECO:0007669"/>
    <property type="project" value="InterPro"/>
</dbReference>
<feature type="transmembrane region" description="Helical" evidence="7">
    <location>
        <begin position="138"/>
        <end position="159"/>
    </location>
</feature>
<dbReference type="EnsemblBacteria" id="ABM80467">
    <property type="protein sequence ID" value="ABM80467"/>
    <property type="gene ID" value="Hbut_0608"/>
</dbReference>
<feature type="domain" description="ABC transmembrane type-1" evidence="8">
    <location>
        <begin position="99"/>
        <end position="323"/>
    </location>
</feature>
<evidence type="ECO:0000256" key="3">
    <source>
        <dbReference type="ARBA" id="ARBA00022475"/>
    </source>
</evidence>
<evidence type="ECO:0000256" key="4">
    <source>
        <dbReference type="ARBA" id="ARBA00022692"/>
    </source>
</evidence>
<dbReference type="GO" id="GO:0005886">
    <property type="term" value="C:plasma membrane"/>
    <property type="evidence" value="ECO:0007669"/>
    <property type="project" value="UniProtKB-SubCell"/>
</dbReference>
<dbReference type="PROSITE" id="PS50928">
    <property type="entry name" value="ABC_TM1"/>
    <property type="match status" value="1"/>
</dbReference>
<feature type="transmembrane region" description="Helical" evidence="7">
    <location>
        <begin position="254"/>
        <end position="276"/>
    </location>
</feature>
<keyword evidence="4 7" id="KW-0812">Transmembrane</keyword>
<evidence type="ECO:0000259" key="8">
    <source>
        <dbReference type="PROSITE" id="PS50928"/>
    </source>
</evidence>
<feature type="transmembrane region" description="Helical" evidence="7">
    <location>
        <begin position="12"/>
        <end position="33"/>
    </location>
</feature>
<feature type="transmembrane region" description="Helical" evidence="7">
    <location>
        <begin position="201"/>
        <end position="220"/>
    </location>
</feature>
<dbReference type="PANTHER" id="PTHR43163">
    <property type="entry name" value="DIPEPTIDE TRANSPORT SYSTEM PERMEASE PROTEIN DPPB-RELATED"/>
    <property type="match status" value="1"/>
</dbReference>
<feature type="transmembrane region" description="Helical" evidence="7">
    <location>
        <begin position="296"/>
        <end position="326"/>
    </location>
</feature>
<comment type="subcellular location">
    <subcellularLocation>
        <location evidence="1 7">Cell membrane</location>
        <topology evidence="1 7">Multi-pass membrane protein</topology>
    </subcellularLocation>
</comment>
<dbReference type="PANTHER" id="PTHR43163:SF6">
    <property type="entry name" value="DIPEPTIDE TRANSPORT SYSTEM PERMEASE PROTEIN DPPB-RELATED"/>
    <property type="match status" value="1"/>
</dbReference>
<evidence type="ECO:0000313" key="9">
    <source>
        <dbReference type="EMBL" id="ABM80467.1"/>
    </source>
</evidence>
<dbReference type="SUPFAM" id="SSF161098">
    <property type="entry name" value="MetI-like"/>
    <property type="match status" value="1"/>
</dbReference>
<name>A2BKF6_HYPBU</name>
<dbReference type="InterPro" id="IPR000515">
    <property type="entry name" value="MetI-like"/>
</dbReference>
<gene>
    <name evidence="9" type="ordered locus">Hbut_0608</name>
</gene>
<dbReference type="Gene3D" id="1.10.3720.10">
    <property type="entry name" value="MetI-like"/>
    <property type="match status" value="1"/>
</dbReference>
<dbReference type="AlphaFoldDB" id="A2BKF6"/>
<feature type="transmembrane region" description="Helical" evidence="7">
    <location>
        <begin position="105"/>
        <end position="126"/>
    </location>
</feature>
<comment type="similarity">
    <text evidence="7">Belongs to the binding-protein-dependent transport system permease family.</text>
</comment>
<evidence type="ECO:0000256" key="2">
    <source>
        <dbReference type="ARBA" id="ARBA00022448"/>
    </source>
</evidence>
<keyword evidence="2 7" id="KW-0813">Transport</keyword>
<proteinExistence type="inferred from homology"/>
<dbReference type="EMBL" id="CP000493">
    <property type="protein sequence ID" value="ABM80467.1"/>
    <property type="molecule type" value="Genomic_DNA"/>
</dbReference>
<dbReference type="eggNOG" id="arCOG00751">
    <property type="taxonomic scope" value="Archaea"/>
</dbReference>
<keyword evidence="3" id="KW-1003">Cell membrane</keyword>
<dbReference type="STRING" id="415426.Hbut_0608"/>
<organism evidence="9 10">
    <name type="scientific">Hyperthermus butylicus (strain DSM 5456 / JCM 9403 / PLM1-5)</name>
    <dbReference type="NCBI Taxonomy" id="415426"/>
    <lineage>
        <taxon>Archaea</taxon>
        <taxon>Thermoproteota</taxon>
        <taxon>Thermoprotei</taxon>
        <taxon>Desulfurococcales</taxon>
        <taxon>Pyrodictiaceae</taxon>
        <taxon>Hyperthermus</taxon>
    </lineage>
</organism>
<evidence type="ECO:0000256" key="5">
    <source>
        <dbReference type="ARBA" id="ARBA00022989"/>
    </source>
</evidence>
<dbReference type="Proteomes" id="UP000002593">
    <property type="component" value="Chromosome"/>
</dbReference>
<dbReference type="Pfam" id="PF19300">
    <property type="entry name" value="BPD_transp_1_N"/>
    <property type="match status" value="1"/>
</dbReference>
<dbReference type="InterPro" id="IPR045621">
    <property type="entry name" value="BPD_transp_1_N"/>
</dbReference>
<evidence type="ECO:0000256" key="1">
    <source>
        <dbReference type="ARBA" id="ARBA00004651"/>
    </source>
</evidence>
<dbReference type="KEGG" id="hbu:Hbut_0608"/>
<protein>
    <submittedName>
        <fullName evidence="9">ABC-type dipeptide/oligopeptide transport system, permease</fullName>
    </submittedName>
</protein>
<keyword evidence="6 7" id="KW-0472">Membrane</keyword>
<keyword evidence="5 7" id="KW-1133">Transmembrane helix</keyword>
<evidence type="ECO:0000313" key="10">
    <source>
        <dbReference type="Proteomes" id="UP000002593"/>
    </source>
</evidence>
<reference evidence="9 10" key="1">
    <citation type="journal article" date="2007" name="Archaea">
        <title>The genome of Hyperthermus butylicus: a sulfur-reducing, peptide fermenting, neutrophilic Crenarchaeote growing up to 108 degrees C.</title>
        <authorList>
            <person name="Brugger K."/>
            <person name="Chen L."/>
            <person name="Stark M."/>
            <person name="Zibat A."/>
            <person name="Redder P."/>
            <person name="Ruepp A."/>
            <person name="Awayez M."/>
            <person name="She Q."/>
            <person name="Garrett R.A."/>
            <person name="Klenk H.P."/>
        </authorList>
    </citation>
    <scope>NUCLEOTIDE SEQUENCE [LARGE SCALE GENOMIC DNA]</scope>
    <source>
        <strain evidence="10">DSM 5456 / JCM 9403 / PLM1-5</strain>
    </source>
</reference>
<dbReference type="GeneID" id="4782729"/>
<dbReference type="RefSeq" id="WP_011821785.1">
    <property type="nucleotide sequence ID" value="NC_008818.1"/>
</dbReference>
<keyword evidence="10" id="KW-1185">Reference proteome</keyword>
<accession>A2BKF6</accession>